<gene>
    <name evidence="1" type="ORF">ACFFJG_05670</name>
</gene>
<dbReference type="Pfam" id="PF19671">
    <property type="entry name" value="DUF6174"/>
    <property type="match status" value="1"/>
</dbReference>
<evidence type="ECO:0000313" key="1">
    <source>
        <dbReference type="EMBL" id="MFC0221962.1"/>
    </source>
</evidence>
<accession>A0ABV6DZ04</accession>
<keyword evidence="2" id="KW-1185">Reference proteome</keyword>
<dbReference type="Proteomes" id="UP001589698">
    <property type="component" value="Unassembled WGS sequence"/>
</dbReference>
<name>A0ABV6DZ04_9ACTN</name>
<comment type="caution">
    <text evidence="1">The sequence shown here is derived from an EMBL/GenBank/DDBJ whole genome shotgun (WGS) entry which is preliminary data.</text>
</comment>
<organism evidence="1 2">
    <name type="scientific">Nocardioides zeicaulis</name>
    <dbReference type="NCBI Taxonomy" id="1776857"/>
    <lineage>
        <taxon>Bacteria</taxon>
        <taxon>Bacillati</taxon>
        <taxon>Actinomycetota</taxon>
        <taxon>Actinomycetes</taxon>
        <taxon>Propionibacteriales</taxon>
        <taxon>Nocardioidaceae</taxon>
        <taxon>Nocardioides</taxon>
    </lineage>
</organism>
<dbReference type="RefSeq" id="WP_378517626.1">
    <property type="nucleotide sequence ID" value="NZ_CBCSDI010000009.1"/>
</dbReference>
<dbReference type="EMBL" id="JBHLXH010000001">
    <property type="protein sequence ID" value="MFC0221962.1"/>
    <property type="molecule type" value="Genomic_DNA"/>
</dbReference>
<proteinExistence type="predicted"/>
<evidence type="ECO:0000313" key="2">
    <source>
        <dbReference type="Proteomes" id="UP001589698"/>
    </source>
</evidence>
<dbReference type="PROSITE" id="PS51257">
    <property type="entry name" value="PROKAR_LIPOPROTEIN"/>
    <property type="match status" value="1"/>
</dbReference>
<protein>
    <submittedName>
        <fullName evidence="1">DUF6174 domain-containing protein</fullName>
    </submittedName>
</protein>
<sequence>MSQEDRRATAVLAVMAALVVLACGTWLVLSRSAERRAAEDLWESRQPASYSYTLSSCSGMCTYCPVRVTVRDGAVVDAVATEAGCDDPDPADVRTVDDLFDVAAHADPWLSSGSTTITYDPRWGFPTMIETSCGGGTVDCGSGISMGDFTPLD</sequence>
<dbReference type="InterPro" id="IPR046172">
    <property type="entry name" value="DUF6174"/>
</dbReference>
<reference evidence="1 2" key="1">
    <citation type="submission" date="2024-09" db="EMBL/GenBank/DDBJ databases">
        <authorList>
            <person name="Sun Q."/>
            <person name="Mori K."/>
        </authorList>
    </citation>
    <scope>NUCLEOTIDE SEQUENCE [LARGE SCALE GENOMIC DNA]</scope>
    <source>
        <strain evidence="1 2">CCM 8654</strain>
    </source>
</reference>